<feature type="region of interest" description="Disordered" evidence="1">
    <location>
        <begin position="338"/>
        <end position="385"/>
    </location>
</feature>
<dbReference type="Proteomes" id="UP000757232">
    <property type="component" value="Unassembled WGS sequence"/>
</dbReference>
<dbReference type="OrthoDB" id="3270311at2759"/>
<evidence type="ECO:0000313" key="2">
    <source>
        <dbReference type="EMBL" id="OCB86401.1"/>
    </source>
</evidence>
<dbReference type="EMBL" id="LNZH02000202">
    <property type="protein sequence ID" value="OCB86401.1"/>
    <property type="molecule type" value="Genomic_DNA"/>
</dbReference>
<dbReference type="AlphaFoldDB" id="A0A9Q5N6M7"/>
<feature type="compositionally biased region" description="Low complexity" evidence="1">
    <location>
        <begin position="1"/>
        <end position="14"/>
    </location>
</feature>
<accession>A0A9Q5N6M7</accession>
<gene>
    <name evidence="2" type="ORF">A7U60_g6519</name>
</gene>
<feature type="region of interest" description="Disordered" evidence="1">
    <location>
        <begin position="47"/>
        <end position="68"/>
    </location>
</feature>
<proteinExistence type="predicted"/>
<feature type="compositionally biased region" description="Polar residues" evidence="1">
    <location>
        <begin position="551"/>
        <end position="563"/>
    </location>
</feature>
<feature type="compositionally biased region" description="Low complexity" evidence="1">
    <location>
        <begin position="51"/>
        <end position="62"/>
    </location>
</feature>
<protein>
    <submittedName>
        <fullName evidence="2">Uncharacterized protein</fullName>
    </submittedName>
</protein>
<feature type="compositionally biased region" description="Low complexity" evidence="1">
    <location>
        <begin position="533"/>
        <end position="546"/>
    </location>
</feature>
<feature type="compositionally biased region" description="Polar residues" evidence="1">
    <location>
        <begin position="574"/>
        <end position="590"/>
    </location>
</feature>
<feature type="region of interest" description="Disordered" evidence="1">
    <location>
        <begin position="275"/>
        <end position="318"/>
    </location>
</feature>
<sequence length="734" mass="77979">MSVAPQSSSSAAPNDAPPPTSQARSRPEKVLAKGPFWARLPALRTMTSTVGGSQSQAQESGSPVPPIALPDRISSTRILLSDTQACIQKLSARMDIIGSRSEQALKEMQLAREALETGSEKTVAEIADVVYRCQATLIKSIGVQESILDKINENVVKLTISSDALLKLYEAHNASLASLTQTMHGIMNVQQSAQVQHTQLVGAITPLEPLVRTIPVHIDALVPAVERIIERSLERALSRLPIGTYMREQIVQGPYTPRGQKRQRLSECEIPPVDTNRTRRRSTMTPADLLTARNPSSPLLDRQQSRIRSTERLQTRGSLRRLPTEAAHVAALMEAEEETPVLHGSFSHRTSRRPTLPMPDVSSISGPTNKRPRTESATHTATASGDDVDALQASFDVSCNAETAQPTAVGAVTNVPTSTSTARPTRTIAKAKMVEDMITTSRVPFGSPPGSVNNGLVNADELVAQTSLEQAAGSENVQPILADKNNGGSSKTKSKTPKKKGAVPKKGRGRPKKATIVATPASGTIPCPDSKKATLSKSKSTSTSKDTSPKRATTGNSETSLVSAASVHGPPNSPSTHTKSSPVPFVESNNALTSPAPAQVTVRNTVPIATNIASFPKARTLISLIDASQESSVLAGQGDGGLTAALAHIDNDVNFTSGLGGAGSIRQENVNMDTVDLTSAEDTGSAVTMFDSFRKTERIPSEPGSTLFKGRTKRFLVIDNDSTGHDILDELFAE</sequence>
<feature type="compositionally biased region" description="Basic residues" evidence="1">
    <location>
        <begin position="492"/>
        <end position="513"/>
    </location>
</feature>
<feature type="region of interest" description="Disordered" evidence="1">
    <location>
        <begin position="473"/>
        <end position="590"/>
    </location>
</feature>
<feature type="region of interest" description="Disordered" evidence="1">
    <location>
        <begin position="1"/>
        <end position="35"/>
    </location>
</feature>
<organism evidence="2 3">
    <name type="scientific">Sanghuangporus baumii</name>
    <name type="common">Phellinus baumii</name>
    <dbReference type="NCBI Taxonomy" id="108892"/>
    <lineage>
        <taxon>Eukaryota</taxon>
        <taxon>Fungi</taxon>
        <taxon>Dikarya</taxon>
        <taxon>Basidiomycota</taxon>
        <taxon>Agaricomycotina</taxon>
        <taxon>Agaricomycetes</taxon>
        <taxon>Hymenochaetales</taxon>
        <taxon>Hymenochaetaceae</taxon>
        <taxon>Sanghuangporus</taxon>
    </lineage>
</organism>
<evidence type="ECO:0000313" key="3">
    <source>
        <dbReference type="Proteomes" id="UP000757232"/>
    </source>
</evidence>
<keyword evidence="3" id="KW-1185">Reference proteome</keyword>
<reference evidence="2" key="1">
    <citation type="submission" date="2016-06" db="EMBL/GenBank/DDBJ databases">
        <title>Draft Genome sequence of the fungus Inonotus baumii.</title>
        <authorList>
            <person name="Zhu H."/>
            <person name="Lin W."/>
        </authorList>
    </citation>
    <scope>NUCLEOTIDE SEQUENCE</scope>
    <source>
        <strain evidence="2">821</strain>
    </source>
</reference>
<name>A0A9Q5N6M7_SANBA</name>
<comment type="caution">
    <text evidence="2">The sequence shown here is derived from an EMBL/GenBank/DDBJ whole genome shotgun (WGS) entry which is preliminary data.</text>
</comment>
<evidence type="ECO:0000256" key="1">
    <source>
        <dbReference type="SAM" id="MobiDB-lite"/>
    </source>
</evidence>